<gene>
    <name evidence="2" type="ORF">M231_04922</name>
</gene>
<accession>A0A4Q1BJF3</accession>
<protein>
    <submittedName>
        <fullName evidence="2">Uncharacterized protein</fullName>
    </submittedName>
</protein>
<sequence length="217" mass="24247">MSSREYTEDEKTLWVKAFDAARNTLQELADWHSDNPESPPFIIAEGDDHQFAVYPHSPDANNNYESTTVNDDTVETDSKEPQVSVTGPEAVIHAASSHCQHSLTSLNSYARQLTGETEIAILTAFVHDLANSCAENHLNQPKWASGGYKDFIKEDLGEMMKVYMGVKCNSMGLSNDHVESDNDDDDDGDRPEDIPQLIVQAWRLHPSEQDESHLVDN</sequence>
<proteinExistence type="predicted"/>
<feature type="region of interest" description="Disordered" evidence="1">
    <location>
        <begin position="174"/>
        <end position="193"/>
    </location>
</feature>
<dbReference type="InParanoid" id="A0A4Q1BJF3"/>
<evidence type="ECO:0000256" key="1">
    <source>
        <dbReference type="SAM" id="MobiDB-lite"/>
    </source>
</evidence>
<evidence type="ECO:0000313" key="2">
    <source>
        <dbReference type="EMBL" id="RXK37766.1"/>
    </source>
</evidence>
<name>A0A4Q1BJF3_TREME</name>
<dbReference type="EMBL" id="SDIL01000060">
    <property type="protein sequence ID" value="RXK37766.1"/>
    <property type="molecule type" value="Genomic_DNA"/>
</dbReference>
<evidence type="ECO:0000313" key="3">
    <source>
        <dbReference type="Proteomes" id="UP000289152"/>
    </source>
</evidence>
<organism evidence="2 3">
    <name type="scientific">Tremella mesenterica</name>
    <name type="common">Jelly fungus</name>
    <dbReference type="NCBI Taxonomy" id="5217"/>
    <lineage>
        <taxon>Eukaryota</taxon>
        <taxon>Fungi</taxon>
        <taxon>Dikarya</taxon>
        <taxon>Basidiomycota</taxon>
        <taxon>Agaricomycotina</taxon>
        <taxon>Tremellomycetes</taxon>
        <taxon>Tremellales</taxon>
        <taxon>Tremellaceae</taxon>
        <taxon>Tremella</taxon>
    </lineage>
</organism>
<reference evidence="2 3" key="1">
    <citation type="submission" date="2016-06" db="EMBL/GenBank/DDBJ databases">
        <title>Evolution of pathogenesis and genome organization in the Tremellales.</title>
        <authorList>
            <person name="Cuomo C."/>
            <person name="Litvintseva A."/>
            <person name="Heitman J."/>
            <person name="Chen Y."/>
            <person name="Sun S."/>
            <person name="Springer D."/>
            <person name="Dromer F."/>
            <person name="Young S."/>
            <person name="Zeng Q."/>
            <person name="Chapman S."/>
            <person name="Gujja S."/>
            <person name="Saif S."/>
            <person name="Birren B."/>
        </authorList>
    </citation>
    <scope>NUCLEOTIDE SEQUENCE [LARGE SCALE GENOMIC DNA]</scope>
    <source>
        <strain evidence="2 3">ATCC 28783</strain>
    </source>
</reference>
<dbReference type="Proteomes" id="UP000289152">
    <property type="component" value="Unassembled WGS sequence"/>
</dbReference>
<keyword evidence="3" id="KW-1185">Reference proteome</keyword>
<comment type="caution">
    <text evidence="2">The sequence shown here is derived from an EMBL/GenBank/DDBJ whole genome shotgun (WGS) entry which is preliminary data.</text>
</comment>
<dbReference type="AlphaFoldDB" id="A0A4Q1BJF3"/>
<feature type="compositionally biased region" description="Acidic residues" evidence="1">
    <location>
        <begin position="181"/>
        <end position="190"/>
    </location>
</feature>